<dbReference type="STRING" id="1033734.GCA_000285535_04343"/>
<feature type="binding site" evidence="9">
    <location>
        <position position="17"/>
    </location>
    <ligand>
        <name>substrate</name>
    </ligand>
</feature>
<evidence type="ECO:0000256" key="7">
    <source>
        <dbReference type="ARBA" id="ARBA00048496"/>
    </source>
</evidence>
<dbReference type="RefSeq" id="WP_136381267.1">
    <property type="nucleotide sequence ID" value="NZ_SLUB01000052.1"/>
</dbReference>
<name>A0A4V3V770_9BACI</name>
<dbReference type="InterPro" id="IPR037175">
    <property type="entry name" value="KFase_sf"/>
</dbReference>
<keyword evidence="3 9" id="KW-0479">Metal-binding</keyword>
<dbReference type="FunFam" id="3.50.30.50:FF:000001">
    <property type="entry name" value="Kynurenine formamidase"/>
    <property type="match status" value="1"/>
</dbReference>
<dbReference type="Proteomes" id="UP000306477">
    <property type="component" value="Unassembled WGS sequence"/>
</dbReference>
<evidence type="ECO:0000256" key="1">
    <source>
        <dbReference type="ARBA" id="ARBA00002204"/>
    </source>
</evidence>
<proteinExistence type="inferred from homology"/>
<protein>
    <recommendedName>
        <fullName evidence="9">Kynurenine formamidase</fullName>
        <shortName evidence="9">KFA</shortName>
        <shortName evidence="9">KFase</shortName>
        <ecNumber evidence="9">3.5.1.9</ecNumber>
    </recommendedName>
    <alternativeName>
        <fullName evidence="9">Arylformamidase</fullName>
    </alternativeName>
    <alternativeName>
        <fullName evidence="9">N-formylkynurenine formamidase</fullName>
        <shortName evidence="9">FKF</shortName>
    </alternativeName>
</protein>
<evidence type="ECO:0000313" key="11">
    <source>
        <dbReference type="Proteomes" id="UP000306477"/>
    </source>
</evidence>
<feature type="binding site" evidence="9">
    <location>
        <position position="158"/>
    </location>
    <ligand>
        <name>Zn(2+)</name>
        <dbReference type="ChEBI" id="CHEBI:29105"/>
        <label>2</label>
    </ligand>
</feature>
<dbReference type="GO" id="GO:0019441">
    <property type="term" value="P:L-tryptophan catabolic process to kynurenine"/>
    <property type="evidence" value="ECO:0007669"/>
    <property type="project" value="UniProtKB-UniRule"/>
</dbReference>
<organism evidence="10 11">
    <name type="scientific">Bacillus timonensis</name>
    <dbReference type="NCBI Taxonomy" id="1033734"/>
    <lineage>
        <taxon>Bacteria</taxon>
        <taxon>Bacillati</taxon>
        <taxon>Bacillota</taxon>
        <taxon>Bacilli</taxon>
        <taxon>Bacillales</taxon>
        <taxon>Bacillaceae</taxon>
        <taxon>Bacillus</taxon>
    </lineage>
</organism>
<evidence type="ECO:0000256" key="4">
    <source>
        <dbReference type="ARBA" id="ARBA00022801"/>
    </source>
</evidence>
<dbReference type="GO" id="GO:0008270">
    <property type="term" value="F:zinc ion binding"/>
    <property type="evidence" value="ECO:0007669"/>
    <property type="project" value="UniProtKB-UniRule"/>
</dbReference>
<evidence type="ECO:0000256" key="9">
    <source>
        <dbReference type="HAMAP-Rule" id="MF_01969"/>
    </source>
</evidence>
<keyword evidence="6 9" id="KW-0823">Tryptophan catabolism</keyword>
<dbReference type="EMBL" id="SLUB01000052">
    <property type="protein sequence ID" value="THE10193.1"/>
    <property type="molecule type" value="Genomic_DNA"/>
</dbReference>
<evidence type="ECO:0000313" key="10">
    <source>
        <dbReference type="EMBL" id="THE10193.1"/>
    </source>
</evidence>
<sequence length="206" mass="23038">MKIIDISQPLSHATKEWPNDTPFEYKLSWSMKEASTVNVGKITTSTHIGTHIDAPFHFDNNGKKVHELELDVYVGKARVIEVTGKNEIGMEDLNRFDLKGVRRLLIRTNSWENRSQFPTTITSLKPEIAAFLAEKGIQLIGVDTPSVDQVDSKDLQAHHQLHRHGIYILEGIVLDDVEPGDYELIALPLPIEGADGSPVRAVLKNI</sequence>
<comment type="similarity">
    <text evidence="9">Belongs to the Cyclase 1 superfamily. KynB family.</text>
</comment>
<feature type="active site" description="Proton donor/acceptor" evidence="9">
    <location>
        <position position="57"/>
    </location>
</feature>
<comment type="cofactor">
    <cofactor evidence="9">
        <name>Zn(2+)</name>
        <dbReference type="ChEBI" id="CHEBI:29105"/>
    </cofactor>
    <text evidence="9">Binds 2 zinc ions per subunit.</text>
</comment>
<dbReference type="Gene3D" id="3.50.30.50">
    <property type="entry name" value="Putative cyclase"/>
    <property type="match status" value="1"/>
</dbReference>
<evidence type="ECO:0000256" key="8">
    <source>
        <dbReference type="ARBA" id="ARBA00060547"/>
    </source>
</evidence>
<comment type="catalytic activity">
    <reaction evidence="7 9">
        <text>N-formyl-L-kynurenine + H2O = L-kynurenine + formate + H(+)</text>
        <dbReference type="Rhea" id="RHEA:13009"/>
        <dbReference type="ChEBI" id="CHEBI:15377"/>
        <dbReference type="ChEBI" id="CHEBI:15378"/>
        <dbReference type="ChEBI" id="CHEBI:15740"/>
        <dbReference type="ChEBI" id="CHEBI:57959"/>
        <dbReference type="ChEBI" id="CHEBI:58629"/>
        <dbReference type="EC" id="3.5.1.9"/>
    </reaction>
</comment>
<comment type="caution">
    <text evidence="10">The sequence shown here is derived from an EMBL/GenBank/DDBJ whole genome shotgun (WGS) entry which is preliminary data.</text>
</comment>
<comment type="function">
    <text evidence="1 9">Catalyzes the hydrolysis of N-formyl-L-kynurenine to L-kynurenine, the second step in the kynurenine pathway of tryptophan degradation.</text>
</comment>
<dbReference type="PANTHER" id="PTHR31118:SF32">
    <property type="entry name" value="KYNURENINE FORMAMIDASE"/>
    <property type="match status" value="1"/>
</dbReference>
<evidence type="ECO:0000256" key="6">
    <source>
        <dbReference type="ARBA" id="ARBA00023079"/>
    </source>
</evidence>
<evidence type="ECO:0000256" key="3">
    <source>
        <dbReference type="ARBA" id="ARBA00022723"/>
    </source>
</evidence>
<evidence type="ECO:0000256" key="5">
    <source>
        <dbReference type="ARBA" id="ARBA00022833"/>
    </source>
</evidence>
<dbReference type="UniPathway" id="UPA00333">
    <property type="reaction ID" value="UER00454"/>
</dbReference>
<feature type="binding site" evidence="9">
    <location>
        <position position="47"/>
    </location>
    <ligand>
        <name>Zn(2+)</name>
        <dbReference type="ChEBI" id="CHEBI:29105"/>
        <label>1</label>
    </ligand>
</feature>
<feature type="binding site" evidence="9">
    <location>
        <position position="170"/>
    </location>
    <ligand>
        <name>Zn(2+)</name>
        <dbReference type="ChEBI" id="CHEBI:29105"/>
        <label>1</label>
    </ligand>
</feature>
<dbReference type="InterPro" id="IPR017484">
    <property type="entry name" value="Kynurenine_formamidase_bac"/>
</dbReference>
<feature type="binding site" evidence="9">
    <location>
        <position position="53"/>
    </location>
    <ligand>
        <name>Zn(2+)</name>
        <dbReference type="ChEBI" id="CHEBI:29105"/>
        <label>1</label>
    </ligand>
</feature>
<dbReference type="SUPFAM" id="SSF102198">
    <property type="entry name" value="Putative cyclase"/>
    <property type="match status" value="1"/>
</dbReference>
<accession>A0A4V3V770</accession>
<reference evidence="10 11" key="1">
    <citation type="journal article" date="2019" name="Indoor Air">
        <title>Impacts of indoor surface finishes on bacterial viability.</title>
        <authorList>
            <person name="Hu J."/>
            <person name="Maamar S.B."/>
            <person name="Glawe A.J."/>
            <person name="Gottel N."/>
            <person name="Gilbert J.A."/>
            <person name="Hartmann E.M."/>
        </authorList>
    </citation>
    <scope>NUCLEOTIDE SEQUENCE [LARGE SCALE GENOMIC DNA]</scope>
    <source>
        <strain evidence="10 11">AF060A6</strain>
    </source>
</reference>
<feature type="binding site" evidence="9">
    <location>
        <position position="51"/>
    </location>
    <ligand>
        <name>Zn(2+)</name>
        <dbReference type="ChEBI" id="CHEBI:29105"/>
        <label>1</label>
    </ligand>
</feature>
<dbReference type="Pfam" id="PF04199">
    <property type="entry name" value="Cyclase"/>
    <property type="match status" value="1"/>
</dbReference>
<keyword evidence="5 9" id="KW-0862">Zinc</keyword>
<comment type="pathway">
    <text evidence="8 9">Amino-acid degradation; L-tryptophan degradation via kynurenine pathway; L-kynurenine from L-tryptophan: step 2/2.</text>
</comment>
<dbReference type="GO" id="GO:0004061">
    <property type="term" value="F:arylformamidase activity"/>
    <property type="evidence" value="ECO:0007669"/>
    <property type="project" value="UniProtKB-UniRule"/>
</dbReference>
<dbReference type="HAMAP" id="MF_01969">
    <property type="entry name" value="KynB"/>
    <property type="match status" value="1"/>
</dbReference>
<dbReference type="OrthoDB" id="9796085at2"/>
<dbReference type="InterPro" id="IPR007325">
    <property type="entry name" value="KFase/CYL"/>
</dbReference>
<feature type="binding site" evidence="9">
    <location>
        <position position="170"/>
    </location>
    <ligand>
        <name>Zn(2+)</name>
        <dbReference type="ChEBI" id="CHEBI:29105"/>
        <label>2</label>
    </ligand>
</feature>
<feature type="binding site" evidence="9">
    <location>
        <position position="53"/>
    </location>
    <ligand>
        <name>Zn(2+)</name>
        <dbReference type="ChEBI" id="CHEBI:29105"/>
        <label>2</label>
    </ligand>
</feature>
<comment type="subunit">
    <text evidence="2 9">Homodimer.</text>
</comment>
<keyword evidence="11" id="KW-1185">Reference proteome</keyword>
<dbReference type="NCBIfam" id="TIGR03035">
    <property type="entry name" value="trp_arylform"/>
    <property type="match status" value="1"/>
</dbReference>
<evidence type="ECO:0000256" key="2">
    <source>
        <dbReference type="ARBA" id="ARBA00011738"/>
    </source>
</evidence>
<gene>
    <name evidence="9 10" type="primary">kynB</name>
    <name evidence="10" type="ORF">E1I69_19630</name>
</gene>
<dbReference type="GO" id="GO:0004328">
    <property type="term" value="F:formamidase activity"/>
    <property type="evidence" value="ECO:0007669"/>
    <property type="project" value="InterPro"/>
</dbReference>
<dbReference type="AlphaFoldDB" id="A0A4V3V770"/>
<dbReference type="EC" id="3.5.1.9" evidence="9"/>
<keyword evidence="4 9" id="KW-0378">Hydrolase</keyword>
<dbReference type="PANTHER" id="PTHR31118">
    <property type="entry name" value="CYCLASE-LIKE PROTEIN 2"/>
    <property type="match status" value="1"/>
</dbReference>